<feature type="transmembrane region" description="Helical" evidence="7">
    <location>
        <begin position="273"/>
        <end position="301"/>
    </location>
</feature>
<feature type="transmembrane region" description="Helical" evidence="7">
    <location>
        <begin position="21"/>
        <end position="41"/>
    </location>
</feature>
<evidence type="ECO:0000256" key="4">
    <source>
        <dbReference type="ARBA" id="ARBA00022989"/>
    </source>
</evidence>
<keyword evidence="11" id="KW-1185">Reference proteome</keyword>
<keyword evidence="5 7" id="KW-0472">Membrane</keyword>
<organism evidence="10 11">
    <name type="scientific">Wansuia hejianensis</name>
    <dbReference type="NCBI Taxonomy" id="2763667"/>
    <lineage>
        <taxon>Bacteria</taxon>
        <taxon>Bacillati</taxon>
        <taxon>Bacillota</taxon>
        <taxon>Clostridia</taxon>
        <taxon>Lachnospirales</taxon>
        <taxon>Lachnospiraceae</taxon>
        <taxon>Wansuia</taxon>
    </lineage>
</organism>
<evidence type="ECO:0000256" key="7">
    <source>
        <dbReference type="SAM" id="Phobius"/>
    </source>
</evidence>
<feature type="transmembrane region" description="Helical" evidence="7">
    <location>
        <begin position="363"/>
        <end position="385"/>
    </location>
</feature>
<dbReference type="RefSeq" id="WP_249328221.1">
    <property type="nucleotide sequence ID" value="NZ_CP060635.1"/>
</dbReference>
<keyword evidence="4 7" id="KW-1133">Transmembrane helix</keyword>
<proteinExistence type="inferred from homology"/>
<evidence type="ECO:0000313" key="10">
    <source>
        <dbReference type="EMBL" id="QNM07326.1"/>
    </source>
</evidence>
<dbReference type="KEGG" id="whj:H9Q79_10235"/>
<sequence length="403" mass="42716">MIRQTLKMSWNAIRSNKLRSFLTMLGIIIGVVALVVLVSIASGATSSVADEISGIGSNYLTVRISDDKENPVTYTEFTTLLTDEEIGAAAPAGTSSVTAKSGYTSGTMTLTGTTGGYAQIMDLAVRYGRFLKNTDQDNHSYVVVITSDTAVEFFGHADAEGETLSLDGKKFLVVGVLEEESSSSGLSMGSSSESGTSTVSLEGYIPYTTLCRMSDSIRDVTQFYVSSVSEESMDGAEEAVERIMLNRLKGDEDAFTIQNQSDIMEAAQNVSNIMALMLGGIAAVSLLVGGIGIMNIMLVSVTERTREIGIRKAIGAGRGSIMFQFLMEALILSLLGCVIGIGSSLGILQIIEMVIGDAMSFQMNWQTAGVAAGFSVIIGAVFGWYPARQAAGKKPIDALRYSG</sequence>
<accession>A0A7G9G944</accession>
<keyword evidence="3 7" id="KW-0812">Transmembrane</keyword>
<feature type="domain" description="MacB-like periplasmic core" evidence="9">
    <location>
        <begin position="20"/>
        <end position="242"/>
    </location>
</feature>
<evidence type="ECO:0000256" key="1">
    <source>
        <dbReference type="ARBA" id="ARBA00004651"/>
    </source>
</evidence>
<dbReference type="Pfam" id="PF12704">
    <property type="entry name" value="MacB_PCD"/>
    <property type="match status" value="1"/>
</dbReference>
<feature type="transmembrane region" description="Helical" evidence="7">
    <location>
        <begin position="322"/>
        <end position="351"/>
    </location>
</feature>
<dbReference type="Proteomes" id="UP000515860">
    <property type="component" value="Chromosome"/>
</dbReference>
<feature type="domain" description="ABC3 transporter permease C-terminal" evidence="8">
    <location>
        <begin position="281"/>
        <end position="395"/>
    </location>
</feature>
<evidence type="ECO:0000256" key="3">
    <source>
        <dbReference type="ARBA" id="ARBA00022692"/>
    </source>
</evidence>
<comment type="subcellular location">
    <subcellularLocation>
        <location evidence="1">Cell membrane</location>
        <topology evidence="1">Multi-pass membrane protein</topology>
    </subcellularLocation>
</comment>
<dbReference type="InterPro" id="IPR003838">
    <property type="entry name" value="ABC3_permease_C"/>
</dbReference>
<evidence type="ECO:0000259" key="8">
    <source>
        <dbReference type="Pfam" id="PF02687"/>
    </source>
</evidence>
<dbReference type="Pfam" id="PF02687">
    <property type="entry name" value="FtsX"/>
    <property type="match status" value="1"/>
</dbReference>
<evidence type="ECO:0000256" key="5">
    <source>
        <dbReference type="ARBA" id="ARBA00023136"/>
    </source>
</evidence>
<comment type="similarity">
    <text evidence="6">Belongs to the ABC-4 integral membrane protein family.</text>
</comment>
<dbReference type="PANTHER" id="PTHR30572:SF4">
    <property type="entry name" value="ABC TRANSPORTER PERMEASE YTRF"/>
    <property type="match status" value="1"/>
</dbReference>
<dbReference type="InterPro" id="IPR050250">
    <property type="entry name" value="Macrolide_Exporter_MacB"/>
</dbReference>
<reference evidence="10 11" key="1">
    <citation type="submission" date="2020-08" db="EMBL/GenBank/DDBJ databases">
        <authorList>
            <person name="Liu C."/>
            <person name="Sun Q."/>
        </authorList>
    </citation>
    <scope>NUCLEOTIDE SEQUENCE [LARGE SCALE GENOMIC DNA]</scope>
    <source>
        <strain evidence="10 11">NSJ-29</strain>
    </source>
</reference>
<keyword evidence="2" id="KW-1003">Cell membrane</keyword>
<dbReference type="GO" id="GO:0005886">
    <property type="term" value="C:plasma membrane"/>
    <property type="evidence" value="ECO:0007669"/>
    <property type="project" value="UniProtKB-SubCell"/>
</dbReference>
<name>A0A7G9G944_9FIRM</name>
<protein>
    <submittedName>
        <fullName evidence="10">ABC transporter permease</fullName>
    </submittedName>
</protein>
<evidence type="ECO:0000256" key="6">
    <source>
        <dbReference type="ARBA" id="ARBA00038076"/>
    </source>
</evidence>
<dbReference type="InterPro" id="IPR025857">
    <property type="entry name" value="MacB_PCD"/>
</dbReference>
<evidence type="ECO:0000313" key="11">
    <source>
        <dbReference type="Proteomes" id="UP000515860"/>
    </source>
</evidence>
<evidence type="ECO:0000259" key="9">
    <source>
        <dbReference type="Pfam" id="PF12704"/>
    </source>
</evidence>
<dbReference type="EMBL" id="CP060635">
    <property type="protein sequence ID" value="QNM07326.1"/>
    <property type="molecule type" value="Genomic_DNA"/>
</dbReference>
<dbReference type="AlphaFoldDB" id="A0A7G9G944"/>
<gene>
    <name evidence="10" type="ORF">H9Q79_10235</name>
</gene>
<dbReference type="PANTHER" id="PTHR30572">
    <property type="entry name" value="MEMBRANE COMPONENT OF TRANSPORTER-RELATED"/>
    <property type="match status" value="1"/>
</dbReference>
<evidence type="ECO:0000256" key="2">
    <source>
        <dbReference type="ARBA" id="ARBA00022475"/>
    </source>
</evidence>
<dbReference type="GO" id="GO:0022857">
    <property type="term" value="F:transmembrane transporter activity"/>
    <property type="evidence" value="ECO:0007669"/>
    <property type="project" value="TreeGrafter"/>
</dbReference>